<dbReference type="AlphaFoldDB" id="M5U4J4"/>
<dbReference type="Proteomes" id="UP000011885">
    <property type="component" value="Unassembled WGS sequence"/>
</dbReference>
<evidence type="ECO:0000313" key="2">
    <source>
        <dbReference type="Proteomes" id="UP000011885"/>
    </source>
</evidence>
<dbReference type="EMBL" id="ANOH01000164">
    <property type="protein sequence ID" value="EMI56184.1"/>
    <property type="molecule type" value="Genomic_DNA"/>
</dbReference>
<dbReference type="PATRIC" id="fig|1263870.3.peg.2532"/>
<accession>M5U4J4</accession>
<protein>
    <submittedName>
        <fullName evidence="1">Uncharacterized protein</fullName>
    </submittedName>
</protein>
<organism evidence="1 2">
    <name type="scientific">Rhodopirellula sallentina SM41</name>
    <dbReference type="NCBI Taxonomy" id="1263870"/>
    <lineage>
        <taxon>Bacteria</taxon>
        <taxon>Pseudomonadati</taxon>
        <taxon>Planctomycetota</taxon>
        <taxon>Planctomycetia</taxon>
        <taxon>Pirellulales</taxon>
        <taxon>Pirellulaceae</taxon>
        <taxon>Rhodopirellula</taxon>
    </lineage>
</organism>
<comment type="caution">
    <text evidence="1">The sequence shown here is derived from an EMBL/GenBank/DDBJ whole genome shotgun (WGS) entry which is preliminary data.</text>
</comment>
<sequence>MRLRTSVLRASLRSRALLCTKNGFAPTPLPQEELLRHRLLRTSLRASLRM</sequence>
<reference evidence="1 2" key="1">
    <citation type="journal article" date="2013" name="Mar. Genomics">
        <title>Expression of sulfatases in Rhodopirellula baltica and the diversity of sulfatases in the genus Rhodopirellula.</title>
        <authorList>
            <person name="Wegner C.E."/>
            <person name="Richter-Heitmann T."/>
            <person name="Klindworth A."/>
            <person name="Klockow C."/>
            <person name="Richter M."/>
            <person name="Achstetter T."/>
            <person name="Glockner F.O."/>
            <person name="Harder J."/>
        </authorList>
    </citation>
    <scope>NUCLEOTIDE SEQUENCE [LARGE SCALE GENOMIC DNA]</scope>
    <source>
        <strain evidence="1 2">SM41</strain>
    </source>
</reference>
<name>M5U4J4_9BACT</name>
<keyword evidence="2" id="KW-1185">Reference proteome</keyword>
<proteinExistence type="predicted"/>
<gene>
    <name evidence="1" type="ORF">RSSM_02381</name>
</gene>
<evidence type="ECO:0000313" key="1">
    <source>
        <dbReference type="EMBL" id="EMI56184.1"/>
    </source>
</evidence>